<dbReference type="SUPFAM" id="SSF74650">
    <property type="entry name" value="Galactose mutarotase-like"/>
    <property type="match status" value="1"/>
</dbReference>
<dbReference type="Pfam" id="PF09261">
    <property type="entry name" value="Alpha-mann_mid"/>
    <property type="match status" value="1"/>
</dbReference>
<evidence type="ECO:0000259" key="4">
    <source>
        <dbReference type="SMART" id="SM00872"/>
    </source>
</evidence>
<evidence type="ECO:0000256" key="1">
    <source>
        <dbReference type="ARBA" id="ARBA00022723"/>
    </source>
</evidence>
<dbReference type="GO" id="GO:0004559">
    <property type="term" value="F:alpha-mannosidase activity"/>
    <property type="evidence" value="ECO:0007669"/>
    <property type="project" value="InterPro"/>
</dbReference>
<dbReference type="InterPro" id="IPR011013">
    <property type="entry name" value="Gal_mutarotase_sf_dom"/>
</dbReference>
<dbReference type="Gene3D" id="2.60.40.1360">
    <property type="match status" value="1"/>
</dbReference>
<dbReference type="FunFam" id="2.70.98.30:FF:000003">
    <property type="entry name" value="Alpha-mannosidase"/>
    <property type="match status" value="1"/>
</dbReference>
<dbReference type="FunFam" id="2.60.40.1180:FF:000018">
    <property type="entry name" value="Alpha-mannosidase"/>
    <property type="match status" value="1"/>
</dbReference>
<organism evidence="5">
    <name type="scientific">Daphnia magna</name>
    <dbReference type="NCBI Taxonomy" id="35525"/>
    <lineage>
        <taxon>Eukaryota</taxon>
        <taxon>Metazoa</taxon>
        <taxon>Ecdysozoa</taxon>
        <taxon>Arthropoda</taxon>
        <taxon>Crustacea</taxon>
        <taxon>Branchiopoda</taxon>
        <taxon>Diplostraca</taxon>
        <taxon>Cladocera</taxon>
        <taxon>Anomopoda</taxon>
        <taxon>Daphniidae</taxon>
        <taxon>Daphnia</taxon>
    </lineage>
</organism>
<keyword evidence="1" id="KW-0479">Metal-binding</keyword>
<dbReference type="Pfam" id="PF21260">
    <property type="entry name" value="Laman-like_dom"/>
    <property type="match status" value="1"/>
</dbReference>
<dbReference type="OrthoDB" id="2016903at2759"/>
<name>A0A0N7ZYX8_9CRUS</name>
<proteinExistence type="predicted"/>
<dbReference type="EMBL" id="GDIP01198913">
    <property type="protein sequence ID" value="JAJ24489.1"/>
    <property type="molecule type" value="Transcribed_RNA"/>
</dbReference>
<dbReference type="Gene3D" id="1.20.1270.50">
    <property type="entry name" value="Glycoside hydrolase family 38, central domain"/>
    <property type="match status" value="1"/>
</dbReference>
<dbReference type="SMART" id="SM00872">
    <property type="entry name" value="Alpha-mann_mid"/>
    <property type="match status" value="1"/>
</dbReference>
<dbReference type="AlphaFoldDB" id="A0A0N7ZYX8"/>
<dbReference type="SUPFAM" id="SSF88688">
    <property type="entry name" value="Families 57/38 glycoside transferase middle domain"/>
    <property type="match status" value="1"/>
</dbReference>
<reference evidence="5" key="2">
    <citation type="submission" date="2015-10" db="EMBL/GenBank/DDBJ databases">
        <authorList>
            <person name="Gilbert D.G."/>
        </authorList>
    </citation>
    <scope>NUCLEOTIDE SEQUENCE</scope>
</reference>
<dbReference type="InterPro" id="IPR015341">
    <property type="entry name" value="Glyco_hydro_38_cen"/>
</dbReference>
<dbReference type="PANTHER" id="PTHR11607:SF3">
    <property type="entry name" value="LYSOSOMAL ALPHA-MANNOSIDASE"/>
    <property type="match status" value="1"/>
</dbReference>
<dbReference type="InterPro" id="IPR028995">
    <property type="entry name" value="Glyco_hydro_57/38_cen_sf"/>
</dbReference>
<dbReference type="InterPro" id="IPR048534">
    <property type="entry name" value="Man2a1-like_dom"/>
</dbReference>
<evidence type="ECO:0000256" key="2">
    <source>
        <dbReference type="ARBA" id="ARBA00022801"/>
    </source>
</evidence>
<dbReference type="EMBL" id="GDIP01200362">
    <property type="protein sequence ID" value="JAJ23040.1"/>
    <property type="molecule type" value="Transcribed_RNA"/>
</dbReference>
<dbReference type="GO" id="GO:0005764">
    <property type="term" value="C:lysosome"/>
    <property type="evidence" value="ECO:0007669"/>
    <property type="project" value="TreeGrafter"/>
</dbReference>
<evidence type="ECO:0000256" key="3">
    <source>
        <dbReference type="ARBA" id="ARBA00023157"/>
    </source>
</evidence>
<keyword evidence="2" id="KW-0378">Hydrolase</keyword>
<dbReference type="InterPro" id="IPR041147">
    <property type="entry name" value="GH38_C"/>
</dbReference>
<dbReference type="InterPro" id="IPR011682">
    <property type="entry name" value="Glyco_hydro_38_C"/>
</dbReference>
<dbReference type="Gene3D" id="2.70.98.30">
    <property type="entry name" value="Golgi alpha-mannosidase II, domain 4"/>
    <property type="match status" value="1"/>
</dbReference>
<feature type="domain" description="Glycoside hydrolase family 38 central" evidence="4">
    <location>
        <begin position="4"/>
        <end position="74"/>
    </location>
</feature>
<dbReference type="InterPro" id="IPR037094">
    <property type="entry name" value="Glyco_hydro_38_cen_sf"/>
</dbReference>
<dbReference type="Pfam" id="PF07748">
    <property type="entry name" value="Glyco_hydro_38C"/>
    <property type="match status" value="1"/>
</dbReference>
<dbReference type="GO" id="GO:0046872">
    <property type="term" value="F:metal ion binding"/>
    <property type="evidence" value="ECO:0007669"/>
    <property type="project" value="UniProtKB-KW"/>
</dbReference>
<dbReference type="Gene3D" id="2.60.40.1180">
    <property type="entry name" value="Golgi alpha-mannosidase II"/>
    <property type="match status" value="1"/>
</dbReference>
<dbReference type="InterPro" id="IPR050843">
    <property type="entry name" value="Glycosyl_Hydrlase_38"/>
</dbReference>
<accession>A0A0N7ZYX8</accession>
<keyword evidence="3" id="KW-1015">Disulfide bond</keyword>
<sequence>MLRDSHRPFHDIDVAFIGSLVPGQSRVHLFAGLEEVANKGDVNVMKRAMGIAQHHDAVSGTEKQAVVQDYQSRLHEGVVECQKTQTSFYQSQLPFRGQALPDVKYCQLNVSQCDVSENSNRFIVNIYNSLASNVDKYVRIPVANGASYQVLDPDGNAVDSQVIPIAAGVHAIPGRISEATDELVFLASKLPPIGSKSYYVEKIAKNRRRVSFKSKLQRSIPGQDHIISTDKMKVRVDGTTGLLSSVTVNGEEFFVQQEFLWYPGYNGDNESADRRSSGAYIFRPNGTDAFPMRHTMAAAIITAVYTGPLVQEIHQFYDSWVTQVIRIYRGQEHVELDWVIGPIPVSDKIGKEVISRVTTTILQSDGTFYTDSNGRQTLRRELDDRESYTYTPTEPVSGNYYPINSHLYIRDPLGEQQATILVDRSQGGSSLVGGLIELMVHRRLLHDDSFGVEEPLDETAFQRGLVVRGSHYLILSDGPSSARRYRPLAQQLYKQPHLSFVPTALHFAEWKSLYRTQQQLISRALPENVNLLTLEKRPDGLYLIRLEHIYDVEEDKVLSAPVTVSLHNLFPGFVIMSAEETILGGNQFRKDSQRLIWNSTDRQHNNSKRLTKFPDIELQPMEIRTFIFNLVRDNRLVK</sequence>
<dbReference type="InterPro" id="IPR013780">
    <property type="entry name" value="Glyco_hydro_b"/>
</dbReference>
<dbReference type="GO" id="GO:0006013">
    <property type="term" value="P:mannose metabolic process"/>
    <property type="evidence" value="ECO:0007669"/>
    <property type="project" value="InterPro"/>
</dbReference>
<evidence type="ECO:0000313" key="5">
    <source>
        <dbReference type="EMBL" id="JAJ24489.1"/>
    </source>
</evidence>
<dbReference type="PANTHER" id="PTHR11607">
    <property type="entry name" value="ALPHA-MANNOSIDASE"/>
    <property type="match status" value="1"/>
</dbReference>
<protein>
    <submittedName>
        <fullName evidence="5">Putative Lysosomal alpha-mannosidase</fullName>
    </submittedName>
</protein>
<dbReference type="FunFam" id="1.20.1270.50:FF:000003">
    <property type="entry name" value="Alpha-mannosidase"/>
    <property type="match status" value="1"/>
</dbReference>
<reference evidence="5" key="1">
    <citation type="submission" date="2015-10" db="EMBL/GenBank/DDBJ databases">
        <title>Daphnia magna gene sets from two clonal populations assembled and annotated with EvidentialGene.</title>
        <authorList>
            <person name="Gilbert D."/>
            <person name="Podicheti R."/>
            <person name="Orsini L."/>
            <person name="Colbourne J."/>
            <person name="Pfrender M."/>
        </authorList>
    </citation>
    <scope>NUCLEOTIDE SEQUENCE</scope>
</reference>
<dbReference type="Pfam" id="PF17677">
    <property type="entry name" value="Glyco_hydro38C2"/>
    <property type="match status" value="1"/>
</dbReference>
<dbReference type="GO" id="GO:0030246">
    <property type="term" value="F:carbohydrate binding"/>
    <property type="evidence" value="ECO:0007669"/>
    <property type="project" value="InterPro"/>
</dbReference>